<dbReference type="GO" id="GO:0006777">
    <property type="term" value="P:Mo-molybdopterin cofactor biosynthetic process"/>
    <property type="evidence" value="ECO:0007669"/>
    <property type="project" value="UniProtKB-UniRule"/>
</dbReference>
<dbReference type="STRING" id="62101.AB835_12275"/>
<accession>A0A1D2QMJ1</accession>
<evidence type="ECO:0000259" key="12">
    <source>
        <dbReference type="SMART" id="SM00852"/>
    </source>
</evidence>
<evidence type="ECO:0000256" key="9">
    <source>
        <dbReference type="ARBA" id="ARBA00023150"/>
    </source>
</evidence>
<dbReference type="Gene3D" id="3.40.980.10">
    <property type="entry name" value="MoaB/Mog-like domain"/>
    <property type="match status" value="1"/>
</dbReference>
<evidence type="ECO:0000256" key="5">
    <source>
        <dbReference type="ARBA" id="ARBA00022505"/>
    </source>
</evidence>
<organism evidence="13 14">
    <name type="scientific">Candidatus Endobugula sertula</name>
    <name type="common">Bugula neritina bacterial symbiont</name>
    <dbReference type="NCBI Taxonomy" id="62101"/>
    <lineage>
        <taxon>Bacteria</taxon>
        <taxon>Pseudomonadati</taxon>
        <taxon>Pseudomonadota</taxon>
        <taxon>Gammaproteobacteria</taxon>
        <taxon>Cellvibrionales</taxon>
        <taxon>Cellvibrionaceae</taxon>
        <taxon>Candidatus Endobugula</taxon>
    </lineage>
</organism>
<dbReference type="InterPro" id="IPR001453">
    <property type="entry name" value="MoaB/Mog_dom"/>
</dbReference>
<dbReference type="Gene3D" id="2.170.190.11">
    <property type="entry name" value="Molybdopterin biosynthesis moea protein, domain 3"/>
    <property type="match status" value="1"/>
</dbReference>
<gene>
    <name evidence="13" type="ORF">AB835_12275</name>
</gene>
<dbReference type="InterPro" id="IPR038987">
    <property type="entry name" value="MoeA-like"/>
</dbReference>
<dbReference type="FunFam" id="3.40.980.10:FF:000004">
    <property type="entry name" value="Molybdopterin molybdenumtransferase"/>
    <property type="match status" value="1"/>
</dbReference>
<dbReference type="Gene3D" id="3.90.105.10">
    <property type="entry name" value="Molybdopterin biosynthesis moea protein, domain 2"/>
    <property type="match status" value="1"/>
</dbReference>
<dbReference type="InterPro" id="IPR005111">
    <property type="entry name" value="MoeA_C_domain_IV"/>
</dbReference>
<comment type="caution">
    <text evidence="13">The sequence shown here is derived from an EMBL/GenBank/DDBJ whole genome shotgun (WGS) entry which is preliminary data.</text>
</comment>
<sequence>MLSINDAIEQLLTQVNPVMDTESVSLANALGRVLSTNICSNLDVPPTDNSAMDGYAINTSNLDDKPLRISQIVAAGHRPSPLTPGTAARIFTGAEIPDGANAVVMQEACIASHDEEGDKVQLPTFVKINHNIRPQGQDITSGDVVLSRGRQLQPQDIGLLASIGVGEVTVYRQLTVAILSSGDELIEPGIPLLAGKIYNSNRYLLISFLQKMGLNILDIGTVKDTQEATIIALQQAEKADCIISTGGVSVGNEDHIKKAVQQLGNIHFWRIAIKPGKPVAIGHINQTPFIGLPGNPAAVFTTFLLIAHPFLLAQQHQEYRPPKTTTVVAAFNWQGNLKRQEYLRAKLNAEGTMEIYPNQSSGILSSTVWADGFVVVPPQTPITVGDKVEFMTFF</sequence>
<name>A0A1D2QMJ1_9GAMM</name>
<dbReference type="NCBIfam" id="NF045515">
    <property type="entry name" value="Glp_gephyrin"/>
    <property type="match status" value="1"/>
</dbReference>
<dbReference type="Pfam" id="PF03453">
    <property type="entry name" value="MoeA_N"/>
    <property type="match status" value="1"/>
</dbReference>
<comment type="similarity">
    <text evidence="4 11">Belongs to the MoeA family.</text>
</comment>
<dbReference type="Proteomes" id="UP000242502">
    <property type="component" value="Unassembled WGS sequence"/>
</dbReference>
<dbReference type="AlphaFoldDB" id="A0A1D2QMJ1"/>
<dbReference type="CDD" id="cd00887">
    <property type="entry name" value="MoeA"/>
    <property type="match status" value="1"/>
</dbReference>
<dbReference type="SUPFAM" id="SSF63882">
    <property type="entry name" value="MoeA N-terminal region -like"/>
    <property type="match status" value="1"/>
</dbReference>
<keyword evidence="6 11" id="KW-0808">Transferase</keyword>
<evidence type="ECO:0000313" key="13">
    <source>
        <dbReference type="EMBL" id="ODS22801.1"/>
    </source>
</evidence>
<proteinExistence type="inferred from homology"/>
<dbReference type="NCBIfam" id="TIGR00177">
    <property type="entry name" value="molyb_syn"/>
    <property type="match status" value="1"/>
</dbReference>
<dbReference type="SUPFAM" id="SSF53218">
    <property type="entry name" value="Molybdenum cofactor biosynthesis proteins"/>
    <property type="match status" value="1"/>
</dbReference>
<dbReference type="PROSITE" id="PS01079">
    <property type="entry name" value="MOCF_BIOSYNTHESIS_2"/>
    <property type="match status" value="1"/>
</dbReference>
<evidence type="ECO:0000256" key="10">
    <source>
        <dbReference type="ARBA" id="ARBA00047317"/>
    </source>
</evidence>
<dbReference type="Gene3D" id="2.40.340.10">
    <property type="entry name" value="MoeA, C-terminal, domain IV"/>
    <property type="match status" value="1"/>
</dbReference>
<dbReference type="EC" id="2.10.1.1" evidence="11"/>
<comment type="function">
    <text evidence="2 11">Catalyzes the insertion of molybdate into adenylated molybdopterin with the concomitant release of AMP.</text>
</comment>
<keyword evidence="5 11" id="KW-0500">Molybdenum</keyword>
<reference evidence="13 14" key="1">
    <citation type="journal article" date="2016" name="Appl. Environ. Microbiol.">
        <title>Lack of Overt Genome Reduction in the Bryostatin-Producing Bryozoan Symbiont "Candidatus Endobugula sertula".</title>
        <authorList>
            <person name="Miller I.J."/>
            <person name="Vanee N."/>
            <person name="Fong S.S."/>
            <person name="Lim-Fong G.E."/>
            <person name="Kwan J.C."/>
        </authorList>
    </citation>
    <scope>NUCLEOTIDE SEQUENCE [LARGE SCALE GENOMIC DNA]</scope>
    <source>
        <strain evidence="13">AB1-4</strain>
    </source>
</reference>
<dbReference type="InterPro" id="IPR005110">
    <property type="entry name" value="MoeA_linker/N"/>
</dbReference>
<evidence type="ECO:0000313" key="14">
    <source>
        <dbReference type="Proteomes" id="UP000242502"/>
    </source>
</evidence>
<dbReference type="PANTHER" id="PTHR10192">
    <property type="entry name" value="MOLYBDOPTERIN BIOSYNTHESIS PROTEIN"/>
    <property type="match status" value="1"/>
</dbReference>
<dbReference type="InterPro" id="IPR008284">
    <property type="entry name" value="MoCF_biosynth_CS"/>
</dbReference>
<dbReference type="PANTHER" id="PTHR10192:SF5">
    <property type="entry name" value="GEPHYRIN"/>
    <property type="match status" value="1"/>
</dbReference>
<comment type="cofactor">
    <cofactor evidence="1 11">
        <name>Mg(2+)</name>
        <dbReference type="ChEBI" id="CHEBI:18420"/>
    </cofactor>
</comment>
<evidence type="ECO:0000256" key="7">
    <source>
        <dbReference type="ARBA" id="ARBA00022723"/>
    </source>
</evidence>
<keyword evidence="7 11" id="KW-0479">Metal-binding</keyword>
<evidence type="ECO:0000256" key="3">
    <source>
        <dbReference type="ARBA" id="ARBA00005046"/>
    </source>
</evidence>
<dbReference type="InterPro" id="IPR036135">
    <property type="entry name" value="MoeA_linker/N_sf"/>
</dbReference>
<evidence type="ECO:0000256" key="4">
    <source>
        <dbReference type="ARBA" id="ARBA00010763"/>
    </source>
</evidence>
<dbReference type="EMBL" id="MDLC01000052">
    <property type="protein sequence ID" value="ODS22801.1"/>
    <property type="molecule type" value="Genomic_DNA"/>
</dbReference>
<dbReference type="SMART" id="SM00852">
    <property type="entry name" value="MoCF_biosynth"/>
    <property type="match status" value="1"/>
</dbReference>
<feature type="domain" description="MoaB/Mog" evidence="12">
    <location>
        <begin position="177"/>
        <end position="313"/>
    </location>
</feature>
<evidence type="ECO:0000256" key="6">
    <source>
        <dbReference type="ARBA" id="ARBA00022679"/>
    </source>
</evidence>
<keyword evidence="9 11" id="KW-0501">Molybdenum cofactor biosynthesis</keyword>
<evidence type="ECO:0000256" key="8">
    <source>
        <dbReference type="ARBA" id="ARBA00022842"/>
    </source>
</evidence>
<comment type="catalytic activity">
    <reaction evidence="10">
        <text>adenylyl-molybdopterin + molybdate = Mo-molybdopterin + AMP + H(+)</text>
        <dbReference type="Rhea" id="RHEA:35047"/>
        <dbReference type="ChEBI" id="CHEBI:15378"/>
        <dbReference type="ChEBI" id="CHEBI:36264"/>
        <dbReference type="ChEBI" id="CHEBI:62727"/>
        <dbReference type="ChEBI" id="CHEBI:71302"/>
        <dbReference type="ChEBI" id="CHEBI:456215"/>
        <dbReference type="EC" id="2.10.1.1"/>
    </reaction>
</comment>
<evidence type="ECO:0000256" key="11">
    <source>
        <dbReference type="RuleBase" id="RU365090"/>
    </source>
</evidence>
<dbReference type="GO" id="GO:0061599">
    <property type="term" value="F:molybdopterin molybdotransferase activity"/>
    <property type="evidence" value="ECO:0007669"/>
    <property type="project" value="UniProtKB-UniRule"/>
</dbReference>
<protein>
    <recommendedName>
        <fullName evidence="11">Molybdopterin molybdenumtransferase</fullName>
        <ecNumber evidence="11">2.10.1.1</ecNumber>
    </recommendedName>
</protein>
<dbReference type="GO" id="GO:0005829">
    <property type="term" value="C:cytosol"/>
    <property type="evidence" value="ECO:0007669"/>
    <property type="project" value="TreeGrafter"/>
</dbReference>
<dbReference type="Pfam" id="PF03454">
    <property type="entry name" value="MoeA_C"/>
    <property type="match status" value="1"/>
</dbReference>
<dbReference type="GO" id="GO:0046872">
    <property type="term" value="F:metal ion binding"/>
    <property type="evidence" value="ECO:0007669"/>
    <property type="project" value="UniProtKB-UniRule"/>
</dbReference>
<dbReference type="SUPFAM" id="SSF63867">
    <property type="entry name" value="MoeA C-terminal domain-like"/>
    <property type="match status" value="1"/>
</dbReference>
<evidence type="ECO:0000256" key="1">
    <source>
        <dbReference type="ARBA" id="ARBA00001946"/>
    </source>
</evidence>
<dbReference type="InterPro" id="IPR036688">
    <property type="entry name" value="MoeA_C_domain_IV_sf"/>
</dbReference>
<evidence type="ECO:0000256" key="2">
    <source>
        <dbReference type="ARBA" id="ARBA00002901"/>
    </source>
</evidence>
<dbReference type="InterPro" id="IPR036425">
    <property type="entry name" value="MoaB/Mog-like_dom_sf"/>
</dbReference>
<keyword evidence="8 11" id="KW-0460">Magnesium</keyword>
<comment type="pathway">
    <text evidence="3 11">Cofactor biosynthesis; molybdopterin biosynthesis.</text>
</comment>
<dbReference type="Pfam" id="PF00994">
    <property type="entry name" value="MoCF_biosynth"/>
    <property type="match status" value="1"/>
</dbReference>
<dbReference type="UniPathway" id="UPA00344"/>